<dbReference type="RefSeq" id="WP_232174882.1">
    <property type="nucleotide sequence ID" value="NZ_JAJPWV010000001.1"/>
</dbReference>
<keyword evidence="5" id="KW-1185">Reference proteome</keyword>
<feature type="modified residue" description="4-aspartylphosphate" evidence="2">
    <location>
        <position position="52"/>
    </location>
</feature>
<evidence type="ECO:0000256" key="2">
    <source>
        <dbReference type="PROSITE-ProRule" id="PRU00169"/>
    </source>
</evidence>
<gene>
    <name evidence="4" type="ORF">LT679_00200</name>
</gene>
<evidence type="ECO:0000259" key="3">
    <source>
        <dbReference type="PROSITE" id="PS50110"/>
    </source>
</evidence>
<accession>A0ABS8U0D7</accession>
<feature type="domain" description="Response regulatory" evidence="3">
    <location>
        <begin position="3"/>
        <end position="116"/>
    </location>
</feature>
<sequence>MSKVLVCDDDNDILDMTSMLLEFAGFQVITQINSNKVIDQAIAERPDVMLIDIWMPFPGDKLTRQIKQTPQLSRIPVVLFSAAINGKMIAKEAGADRFVEKPFDVENLAAIINSVIAA</sequence>
<reference evidence="4 5" key="1">
    <citation type="submission" date="2021-12" db="EMBL/GenBank/DDBJ databases">
        <title>Mucilaginibacter roseus genome.</title>
        <authorList>
            <person name="Ferreira J.R."/>
            <person name="Newman J.D."/>
        </authorList>
    </citation>
    <scope>NUCLEOTIDE SEQUENCE [LARGE SCALE GENOMIC DNA]</scope>
    <source>
        <strain evidence="4 5">LMG 28454</strain>
    </source>
</reference>
<dbReference type="EMBL" id="JAJPWV010000001">
    <property type="protein sequence ID" value="MCD8739006.1"/>
    <property type="molecule type" value="Genomic_DNA"/>
</dbReference>
<dbReference type="SUPFAM" id="SSF52172">
    <property type="entry name" value="CheY-like"/>
    <property type="match status" value="1"/>
</dbReference>
<dbReference type="PANTHER" id="PTHR44591:SF3">
    <property type="entry name" value="RESPONSE REGULATORY DOMAIN-CONTAINING PROTEIN"/>
    <property type="match status" value="1"/>
</dbReference>
<dbReference type="Pfam" id="PF00072">
    <property type="entry name" value="Response_reg"/>
    <property type="match status" value="1"/>
</dbReference>
<dbReference type="SMART" id="SM00448">
    <property type="entry name" value="REC"/>
    <property type="match status" value="1"/>
</dbReference>
<evidence type="ECO:0000313" key="4">
    <source>
        <dbReference type="EMBL" id="MCD8739006.1"/>
    </source>
</evidence>
<dbReference type="InterPro" id="IPR011006">
    <property type="entry name" value="CheY-like_superfamily"/>
</dbReference>
<dbReference type="Gene3D" id="3.40.50.2300">
    <property type="match status" value="1"/>
</dbReference>
<protein>
    <submittedName>
        <fullName evidence="4">Response regulator</fullName>
    </submittedName>
</protein>
<organism evidence="4 5">
    <name type="scientific">Mucilaginibacter roseus</name>
    <dbReference type="NCBI Taxonomy" id="1528868"/>
    <lineage>
        <taxon>Bacteria</taxon>
        <taxon>Pseudomonadati</taxon>
        <taxon>Bacteroidota</taxon>
        <taxon>Sphingobacteriia</taxon>
        <taxon>Sphingobacteriales</taxon>
        <taxon>Sphingobacteriaceae</taxon>
        <taxon>Mucilaginibacter</taxon>
    </lineage>
</organism>
<comment type="caution">
    <text evidence="4">The sequence shown here is derived from an EMBL/GenBank/DDBJ whole genome shotgun (WGS) entry which is preliminary data.</text>
</comment>
<dbReference type="InterPro" id="IPR001789">
    <property type="entry name" value="Sig_transdc_resp-reg_receiver"/>
</dbReference>
<dbReference type="PROSITE" id="PS50110">
    <property type="entry name" value="RESPONSE_REGULATORY"/>
    <property type="match status" value="1"/>
</dbReference>
<keyword evidence="1 2" id="KW-0597">Phosphoprotein</keyword>
<dbReference type="PANTHER" id="PTHR44591">
    <property type="entry name" value="STRESS RESPONSE REGULATOR PROTEIN 1"/>
    <property type="match status" value="1"/>
</dbReference>
<dbReference type="Proteomes" id="UP001199919">
    <property type="component" value="Unassembled WGS sequence"/>
</dbReference>
<name>A0ABS8U0D7_9SPHI</name>
<evidence type="ECO:0000313" key="5">
    <source>
        <dbReference type="Proteomes" id="UP001199919"/>
    </source>
</evidence>
<proteinExistence type="predicted"/>
<evidence type="ECO:0000256" key="1">
    <source>
        <dbReference type="ARBA" id="ARBA00022553"/>
    </source>
</evidence>
<dbReference type="InterPro" id="IPR050595">
    <property type="entry name" value="Bact_response_regulator"/>
</dbReference>